<dbReference type="Proteomes" id="UP000799539">
    <property type="component" value="Unassembled WGS sequence"/>
</dbReference>
<reference evidence="1" key="1">
    <citation type="journal article" date="2020" name="Stud. Mycol.">
        <title>101 Dothideomycetes genomes: a test case for predicting lifestyles and emergence of pathogens.</title>
        <authorList>
            <person name="Haridas S."/>
            <person name="Albert R."/>
            <person name="Binder M."/>
            <person name="Bloem J."/>
            <person name="Labutti K."/>
            <person name="Salamov A."/>
            <person name="Andreopoulos B."/>
            <person name="Baker S."/>
            <person name="Barry K."/>
            <person name="Bills G."/>
            <person name="Bluhm B."/>
            <person name="Cannon C."/>
            <person name="Castanera R."/>
            <person name="Culley D."/>
            <person name="Daum C."/>
            <person name="Ezra D."/>
            <person name="Gonzalez J."/>
            <person name="Henrissat B."/>
            <person name="Kuo A."/>
            <person name="Liang C."/>
            <person name="Lipzen A."/>
            <person name="Lutzoni F."/>
            <person name="Magnuson J."/>
            <person name="Mondo S."/>
            <person name="Nolan M."/>
            <person name="Ohm R."/>
            <person name="Pangilinan J."/>
            <person name="Park H.-J."/>
            <person name="Ramirez L."/>
            <person name="Alfaro M."/>
            <person name="Sun H."/>
            <person name="Tritt A."/>
            <person name="Yoshinaga Y."/>
            <person name="Zwiers L.-H."/>
            <person name="Turgeon B."/>
            <person name="Goodwin S."/>
            <person name="Spatafora J."/>
            <person name="Crous P."/>
            <person name="Grigoriev I."/>
        </authorList>
    </citation>
    <scope>NUCLEOTIDE SEQUENCE</scope>
    <source>
        <strain evidence="1">SCOH1-5</strain>
    </source>
</reference>
<protein>
    <submittedName>
        <fullName evidence="1">Uncharacterized protein</fullName>
    </submittedName>
</protein>
<sequence>MPNEVKTGVLGHGFVSDCTSPEKPRLVKPHVFGSISFLSISSPVTVDTVTTDEKRRIQAISSTFRTTTLPVDVATRRAVATRCLGPTGSNLHSPKYYMPCCFHAYNQIAAACSQQRRENQQPGK</sequence>
<keyword evidence="2" id="KW-1185">Reference proteome</keyword>
<evidence type="ECO:0000313" key="2">
    <source>
        <dbReference type="Proteomes" id="UP000799539"/>
    </source>
</evidence>
<gene>
    <name evidence="1" type="ORF">CERZMDRAFT_82461</name>
</gene>
<dbReference type="AlphaFoldDB" id="A0A6A6FQ84"/>
<evidence type="ECO:0000313" key="1">
    <source>
        <dbReference type="EMBL" id="KAF2215454.1"/>
    </source>
</evidence>
<dbReference type="EMBL" id="ML992666">
    <property type="protein sequence ID" value="KAF2215454.1"/>
    <property type="molecule type" value="Genomic_DNA"/>
</dbReference>
<proteinExistence type="predicted"/>
<name>A0A6A6FQ84_9PEZI</name>
<accession>A0A6A6FQ84</accession>
<organism evidence="1 2">
    <name type="scientific">Cercospora zeae-maydis SCOH1-5</name>
    <dbReference type="NCBI Taxonomy" id="717836"/>
    <lineage>
        <taxon>Eukaryota</taxon>
        <taxon>Fungi</taxon>
        <taxon>Dikarya</taxon>
        <taxon>Ascomycota</taxon>
        <taxon>Pezizomycotina</taxon>
        <taxon>Dothideomycetes</taxon>
        <taxon>Dothideomycetidae</taxon>
        <taxon>Mycosphaerellales</taxon>
        <taxon>Mycosphaerellaceae</taxon>
        <taxon>Cercospora</taxon>
    </lineage>
</organism>